<proteinExistence type="predicted"/>
<evidence type="ECO:0000313" key="1">
    <source>
        <dbReference type="EMBL" id="KAH7987301.1"/>
    </source>
</evidence>
<keyword evidence="2" id="KW-1185">Reference proteome</keyword>
<comment type="caution">
    <text evidence="1">The sequence shown here is derived from an EMBL/GenBank/DDBJ whole genome shotgun (WGS) entry which is preliminary data.</text>
</comment>
<gene>
    <name evidence="1" type="ORF">K3G42_003325</name>
</gene>
<name>A0ACB8E5D6_9SAUR</name>
<dbReference type="EMBL" id="CM037630">
    <property type="protein sequence ID" value="KAH7987301.1"/>
    <property type="molecule type" value="Genomic_DNA"/>
</dbReference>
<evidence type="ECO:0000313" key="2">
    <source>
        <dbReference type="Proteomes" id="UP000827872"/>
    </source>
</evidence>
<sequence>MAATEPPPQDGPGAGAEVFCYAPEEDFVREGVEWAGGGGGPSAFDRALQRSWTDRLERGLFRYRLGDLQTRLLPGPAGFVAQLNPRRGSDRRRPQEVWSVRQSFDPRQFNFTQIRPAEVLFALGPRRPPQPPGPPSPPPPVLVAINVSPLEFGHVLLLPEPSRGLPQVLTAEALRAGLDALLLSGRAAFRVGFNSLGAGASVNHLHLHAFYLERPLRLEAAPCRPLLPDAGLYLLQGGPAPGLLFYHGGGGGGQGLDELSRRVCRLTDHLARHEVAHNLFATRGAAPEGPPHARPGIRVALWPRRACFGAKDGAAFNVALCELAGHLPVKTAAHFEALTEAAALRLVRDHLLPEPHFARLQRDLVALLRRHEQLSINLSSCKYESKNKPFPRHGRDCRKDLLAPSLSLFPKEDGIFPCSWCLPAESLRREAPEEWPVSRLARSFEVSPDVVARILRSRFSPSPRRALAQDSRVQAPRSSGGGGLPAPASPGLLPSRAGVAALLAPGPAQRKRPGGGAPPLASSPPPSPAEDEQPRRLRAVRKGREVVDEEGNLLYRIPPRS</sequence>
<organism evidence="1 2">
    <name type="scientific">Sphaerodactylus townsendi</name>
    <dbReference type="NCBI Taxonomy" id="933632"/>
    <lineage>
        <taxon>Eukaryota</taxon>
        <taxon>Metazoa</taxon>
        <taxon>Chordata</taxon>
        <taxon>Craniata</taxon>
        <taxon>Vertebrata</taxon>
        <taxon>Euteleostomi</taxon>
        <taxon>Lepidosauria</taxon>
        <taxon>Squamata</taxon>
        <taxon>Bifurcata</taxon>
        <taxon>Gekkota</taxon>
        <taxon>Sphaerodactylidae</taxon>
        <taxon>Sphaerodactylus</taxon>
    </lineage>
</organism>
<accession>A0ACB8E5D6</accession>
<reference evidence="1" key="1">
    <citation type="submission" date="2021-08" db="EMBL/GenBank/DDBJ databases">
        <title>The first chromosome-level gecko genome reveals the dynamic sex chromosomes of Neotropical dwarf geckos (Sphaerodactylidae: Sphaerodactylus).</title>
        <authorList>
            <person name="Pinto B.J."/>
            <person name="Keating S.E."/>
            <person name="Gamble T."/>
        </authorList>
    </citation>
    <scope>NUCLEOTIDE SEQUENCE</scope>
    <source>
        <strain evidence="1">TG3544</strain>
    </source>
</reference>
<dbReference type="Proteomes" id="UP000827872">
    <property type="component" value="Linkage Group LG17"/>
</dbReference>
<protein>
    <submittedName>
        <fullName evidence="1">Uncharacterized protein</fullName>
    </submittedName>
</protein>